<feature type="non-terminal residue" evidence="1">
    <location>
        <position position="1"/>
    </location>
</feature>
<name>A0A0K8T613_LYGHE</name>
<organism evidence="1">
    <name type="scientific">Lygus hesperus</name>
    <name type="common">Western plant bug</name>
    <dbReference type="NCBI Taxonomy" id="30085"/>
    <lineage>
        <taxon>Eukaryota</taxon>
        <taxon>Metazoa</taxon>
        <taxon>Ecdysozoa</taxon>
        <taxon>Arthropoda</taxon>
        <taxon>Hexapoda</taxon>
        <taxon>Insecta</taxon>
        <taxon>Pterygota</taxon>
        <taxon>Neoptera</taxon>
        <taxon>Paraneoptera</taxon>
        <taxon>Hemiptera</taxon>
        <taxon>Heteroptera</taxon>
        <taxon>Panheteroptera</taxon>
        <taxon>Cimicomorpha</taxon>
        <taxon>Miridae</taxon>
        <taxon>Mirini</taxon>
        <taxon>Lygus</taxon>
    </lineage>
</organism>
<dbReference type="EMBL" id="GBRD01004850">
    <property type="protein sequence ID" value="JAG60971.1"/>
    <property type="molecule type" value="Transcribed_RNA"/>
</dbReference>
<dbReference type="EMBL" id="GBRD01004849">
    <property type="protein sequence ID" value="JAG60972.1"/>
    <property type="molecule type" value="Transcribed_RNA"/>
</dbReference>
<accession>A0A0K8T613</accession>
<dbReference type="AlphaFoldDB" id="A0A0K8T613"/>
<protein>
    <submittedName>
        <fullName evidence="1">Uncharacterized protein</fullName>
    </submittedName>
</protein>
<sequence>QQRHVSLALAACKMPKILTSPYLTKEQNGHLMYSINQQWPAKWPSDDSINQQWPSDDSINQQYQTTWMTDHQFLVSAKACCSILEPIKLISPSPSLSYSL</sequence>
<reference evidence="1" key="1">
    <citation type="submission" date="2014-09" db="EMBL/GenBank/DDBJ databases">
        <authorList>
            <person name="Magalhaes I.L.F."/>
            <person name="Oliveira U."/>
            <person name="Santos F.R."/>
            <person name="Vidigal T.H.D.A."/>
            <person name="Brescovit A.D."/>
            <person name="Santos A.J."/>
        </authorList>
    </citation>
    <scope>NUCLEOTIDE SEQUENCE</scope>
</reference>
<evidence type="ECO:0000313" key="1">
    <source>
        <dbReference type="EMBL" id="JAG60972.1"/>
    </source>
</evidence>
<proteinExistence type="predicted"/>